<dbReference type="NCBIfam" id="TIGR00615">
    <property type="entry name" value="recR"/>
    <property type="match status" value="1"/>
</dbReference>
<dbReference type="CDD" id="cd01025">
    <property type="entry name" value="TOPRIM_recR"/>
    <property type="match status" value="1"/>
</dbReference>
<dbReference type="GO" id="GO:0008270">
    <property type="term" value="F:zinc ion binding"/>
    <property type="evidence" value="ECO:0007669"/>
    <property type="project" value="UniProtKB-KW"/>
</dbReference>
<dbReference type="Pfam" id="PF13662">
    <property type="entry name" value="Toprim_4"/>
    <property type="match status" value="1"/>
</dbReference>
<accession>A0A0V8M4N7</accession>
<keyword evidence="1 7" id="KW-0479">Metal-binding</keyword>
<dbReference type="Gene3D" id="3.30.60.80">
    <property type="match status" value="1"/>
</dbReference>
<dbReference type="GO" id="GO:0006281">
    <property type="term" value="P:DNA repair"/>
    <property type="evidence" value="ECO:0007669"/>
    <property type="project" value="UniProtKB-UniRule"/>
</dbReference>
<evidence type="ECO:0000313" key="9">
    <source>
        <dbReference type="EMBL" id="BAZ97095.1"/>
    </source>
</evidence>
<dbReference type="PANTHER" id="PTHR30446:SF0">
    <property type="entry name" value="RECOMBINATION PROTEIN RECR"/>
    <property type="match status" value="1"/>
</dbReference>
<dbReference type="Gene3D" id="6.10.250.240">
    <property type="match status" value="1"/>
</dbReference>
<comment type="similarity">
    <text evidence="7">Belongs to the RecR family.</text>
</comment>
<dbReference type="Gene3D" id="1.10.8.420">
    <property type="entry name" value="RecR Domain 1"/>
    <property type="match status" value="1"/>
</dbReference>
<dbReference type="EMBL" id="CP141531">
    <property type="protein sequence ID" value="WRO07740.1"/>
    <property type="molecule type" value="Genomic_DNA"/>
</dbReference>
<dbReference type="PATRIC" id="fig|61435.5.peg.237"/>
<sequence>MKDTSLPSTAGAVNKLIDSLGKLPGIGPKSAQRLAFYLMRAPEEQVLALSDTIRSIKNQISQCRICFNVADSELCPICQNTKREANKICVVEQPQDILALEHVGVYRGYYHVLHGAISPTEGITSQNIRINELMSRLNDGQVDEVILATNPTTEGEATAMYLSRLITPLGIKVTRLARGLPFGTELEYADDVTLSRAMEGRQNF</sequence>
<dbReference type="Gene3D" id="3.40.1360.10">
    <property type="match status" value="1"/>
</dbReference>
<protein>
    <recommendedName>
        <fullName evidence="7">Recombination protein RecR</fullName>
    </recommendedName>
</protein>
<dbReference type="Proteomes" id="UP000053577">
    <property type="component" value="Unassembled WGS sequence"/>
</dbReference>
<dbReference type="GO" id="GO:0003677">
    <property type="term" value="F:DNA binding"/>
    <property type="evidence" value="ECO:0007669"/>
    <property type="project" value="UniProtKB-UniRule"/>
</dbReference>
<evidence type="ECO:0000313" key="11">
    <source>
        <dbReference type="EMBL" id="WRO07740.1"/>
    </source>
</evidence>
<keyword evidence="5 7" id="KW-0233">DNA recombination</keyword>
<evidence type="ECO:0000313" key="10">
    <source>
        <dbReference type="EMBL" id="KSV18612.1"/>
    </source>
</evidence>
<feature type="zinc finger region" description="C4-type" evidence="7">
    <location>
        <begin position="63"/>
        <end position="78"/>
    </location>
</feature>
<comment type="function">
    <text evidence="7">May play a role in DNA repair. It seems to be involved in an RecBC-independent recombinational process of DNA repair. It may act with RecF and RecO.</text>
</comment>
<dbReference type="InterPro" id="IPR000093">
    <property type="entry name" value="DNA_Rcmb_RecR"/>
</dbReference>
<dbReference type="Proteomes" id="UP001327986">
    <property type="component" value="Chromosome"/>
</dbReference>
<dbReference type="EMBL" id="JGYD01000010">
    <property type="protein sequence ID" value="KSV18612.1"/>
    <property type="molecule type" value="Genomic_DNA"/>
</dbReference>
<dbReference type="Pfam" id="PF02132">
    <property type="entry name" value="RecR_ZnF"/>
    <property type="match status" value="1"/>
</dbReference>
<reference evidence="9 13" key="2">
    <citation type="journal article" date="2017" name="Sci. Rep.">
        <title>Isolation and genomic characterization of a Dehalococcoides strain suggests genomic rearrangement during culture.</title>
        <authorList>
            <person name="Yohda M."/>
            <person name="Ikegami K."/>
            <person name="Aita Y."/>
            <person name="Kitajima M."/>
            <person name="Takechi A."/>
            <person name="Iwamoto M."/>
            <person name="Fukuda T."/>
            <person name="Tamura N."/>
            <person name="Shibasaki J."/>
            <person name="Koike S."/>
            <person name="Komatsu D."/>
            <person name="Miyagi S."/>
            <person name="Nishimura M."/>
            <person name="Uchino Y."/>
            <person name="Shiroma A."/>
            <person name="Shimoji M."/>
            <person name="Tamotsu H."/>
            <person name="Ashimine N."/>
            <person name="Shinzato M."/>
            <person name="Ohki S."/>
            <person name="Nakano K."/>
            <person name="Teruya K."/>
            <person name="Satou K."/>
            <person name="Hirano T."/>
            <person name="Yagi O."/>
        </authorList>
    </citation>
    <scope>NUCLEOTIDE SEQUENCE [LARGE SCALE GENOMIC DNA]</scope>
    <source>
        <strain evidence="9 13">UCH-ATV1</strain>
    </source>
</reference>
<reference evidence="10 12" key="1">
    <citation type="journal article" date="2015" name="Sci. Rep.">
        <title>A comparative genomics and reductive dehalogenase gene transcription study of two chloroethene-respiring bacteria, Dehalococcoides mccartyi strains MB and 11a.</title>
        <authorList>
            <person name="Low A."/>
            <person name="Shen Z."/>
            <person name="Cheng D."/>
            <person name="Rogers M.J."/>
            <person name="Lee P.K."/>
            <person name="He J."/>
        </authorList>
    </citation>
    <scope>NUCLEOTIDE SEQUENCE [LARGE SCALE GENOMIC DNA]</scope>
    <source>
        <strain evidence="10 12">MB</strain>
    </source>
</reference>
<dbReference type="HAMAP" id="MF_00017">
    <property type="entry name" value="RecR"/>
    <property type="match status" value="1"/>
</dbReference>
<gene>
    <name evidence="7 11" type="primary">recR</name>
    <name evidence="10" type="ORF">DA01_01160</name>
    <name evidence="9" type="ORF">DEHALATV1_0467</name>
    <name evidence="11" type="ORF">VLL09_02320</name>
</gene>
<dbReference type="Pfam" id="PF21176">
    <property type="entry name" value="RecR_HhH"/>
    <property type="match status" value="1"/>
</dbReference>
<evidence type="ECO:0000259" key="8">
    <source>
        <dbReference type="PROSITE" id="PS50880"/>
    </source>
</evidence>
<keyword evidence="3 7" id="KW-0863">Zinc-finger</keyword>
<dbReference type="InterPro" id="IPR015967">
    <property type="entry name" value="Rcmb_RecR_Znf"/>
</dbReference>
<evidence type="ECO:0000256" key="7">
    <source>
        <dbReference type="HAMAP-Rule" id="MF_00017"/>
    </source>
</evidence>
<dbReference type="GO" id="GO:0006310">
    <property type="term" value="P:DNA recombination"/>
    <property type="evidence" value="ECO:0007669"/>
    <property type="project" value="UniProtKB-UniRule"/>
</dbReference>
<feature type="domain" description="Toprim" evidence="8">
    <location>
        <begin position="86"/>
        <end position="181"/>
    </location>
</feature>
<evidence type="ECO:0000256" key="6">
    <source>
        <dbReference type="ARBA" id="ARBA00023204"/>
    </source>
</evidence>
<proteinExistence type="inferred from homology"/>
<evidence type="ECO:0000256" key="3">
    <source>
        <dbReference type="ARBA" id="ARBA00022771"/>
    </source>
</evidence>
<dbReference type="Pfam" id="PF21175">
    <property type="entry name" value="RecR_C"/>
    <property type="match status" value="1"/>
</dbReference>
<dbReference type="InterPro" id="IPR006171">
    <property type="entry name" value="TOPRIM_dom"/>
</dbReference>
<dbReference type="Proteomes" id="UP000218257">
    <property type="component" value="Chromosome"/>
</dbReference>
<dbReference type="PANTHER" id="PTHR30446">
    <property type="entry name" value="RECOMBINATION PROTEIN RECR"/>
    <property type="match status" value="1"/>
</dbReference>
<evidence type="ECO:0000256" key="2">
    <source>
        <dbReference type="ARBA" id="ARBA00022763"/>
    </source>
</evidence>
<evidence type="ECO:0000256" key="4">
    <source>
        <dbReference type="ARBA" id="ARBA00022833"/>
    </source>
</evidence>
<dbReference type="InterPro" id="IPR023627">
    <property type="entry name" value="Rcmb_RecR"/>
</dbReference>
<evidence type="ECO:0000313" key="12">
    <source>
        <dbReference type="Proteomes" id="UP000053577"/>
    </source>
</evidence>
<evidence type="ECO:0000313" key="13">
    <source>
        <dbReference type="Proteomes" id="UP000218257"/>
    </source>
</evidence>
<keyword evidence="6 7" id="KW-0234">DNA repair</keyword>
<reference evidence="11" key="3">
    <citation type="submission" date="2023-12" db="EMBL/GenBank/DDBJ databases">
        <title>Isolation of organohalide respiring bacteria Dehalococcoides mccartyi strain GPTCE1 in groundwater collected near a chemical plant in Suzhou, China.</title>
        <authorList>
            <person name="Liu G."/>
        </authorList>
    </citation>
    <scope>NUCLEOTIDE SEQUENCE</scope>
    <source>
        <strain evidence="11">GPTCE1</strain>
    </source>
</reference>
<name>A0A0V8M4N7_9CHLR</name>
<dbReference type="eggNOG" id="COG0353">
    <property type="taxonomic scope" value="Bacteria"/>
</dbReference>
<dbReference type="PROSITE" id="PS50880">
    <property type="entry name" value="TOPRIM"/>
    <property type="match status" value="1"/>
</dbReference>
<keyword evidence="4 7" id="KW-0862">Zinc</keyword>
<dbReference type="AlphaFoldDB" id="A0A0V8M4N7"/>
<keyword evidence="2 7" id="KW-0227">DNA damage</keyword>
<evidence type="ECO:0000256" key="1">
    <source>
        <dbReference type="ARBA" id="ARBA00022723"/>
    </source>
</evidence>
<organism evidence="10 12">
    <name type="scientific">Dehalococcoides mccartyi</name>
    <dbReference type="NCBI Taxonomy" id="61435"/>
    <lineage>
        <taxon>Bacteria</taxon>
        <taxon>Bacillati</taxon>
        <taxon>Chloroflexota</taxon>
        <taxon>Dehalococcoidia</taxon>
        <taxon>Dehalococcoidales</taxon>
        <taxon>Dehalococcoidaceae</taxon>
        <taxon>Dehalococcoides</taxon>
    </lineage>
</organism>
<evidence type="ECO:0000256" key="5">
    <source>
        <dbReference type="ARBA" id="ARBA00023172"/>
    </source>
</evidence>
<dbReference type="OrthoDB" id="9802672at2"/>
<dbReference type="SMART" id="SM00493">
    <property type="entry name" value="TOPRIM"/>
    <property type="match status" value="1"/>
</dbReference>
<dbReference type="EMBL" id="AP017649">
    <property type="protein sequence ID" value="BAZ97095.1"/>
    <property type="molecule type" value="Genomic_DNA"/>
</dbReference>
<dbReference type="SUPFAM" id="SSF111304">
    <property type="entry name" value="Recombination protein RecR"/>
    <property type="match status" value="1"/>
</dbReference>
<dbReference type="InterPro" id="IPR034137">
    <property type="entry name" value="TOPRIM_RecR"/>
</dbReference>
<dbReference type="RefSeq" id="WP_041341583.1">
    <property type="nucleotide sequence ID" value="NZ_AP017649.1"/>
</dbReference>